<organism evidence="1 2">
    <name type="scientific">Lacipirellula limnantheis</name>
    <dbReference type="NCBI Taxonomy" id="2528024"/>
    <lineage>
        <taxon>Bacteria</taxon>
        <taxon>Pseudomonadati</taxon>
        <taxon>Planctomycetota</taxon>
        <taxon>Planctomycetia</taxon>
        <taxon>Pirellulales</taxon>
        <taxon>Lacipirellulaceae</taxon>
        <taxon>Lacipirellula</taxon>
    </lineage>
</organism>
<dbReference type="RefSeq" id="WP_145433356.1">
    <property type="nucleotide sequence ID" value="NZ_CP036339.1"/>
</dbReference>
<protein>
    <recommendedName>
        <fullName evidence="3">DUF309 domain-containing protein</fullName>
    </recommendedName>
</protein>
<dbReference type="Pfam" id="PF03745">
    <property type="entry name" value="DUF309"/>
    <property type="match status" value="1"/>
</dbReference>
<evidence type="ECO:0008006" key="3">
    <source>
        <dbReference type="Google" id="ProtNLM"/>
    </source>
</evidence>
<dbReference type="SUPFAM" id="SSF140663">
    <property type="entry name" value="TTHA0068-like"/>
    <property type="match status" value="1"/>
</dbReference>
<dbReference type="KEGG" id="llh:I41_29490"/>
<dbReference type="Proteomes" id="UP000317909">
    <property type="component" value="Chromosome"/>
</dbReference>
<dbReference type="Gene3D" id="1.10.3450.10">
    <property type="entry name" value="TTHA0068-like"/>
    <property type="match status" value="1"/>
</dbReference>
<keyword evidence="2" id="KW-1185">Reference proteome</keyword>
<dbReference type="InterPro" id="IPR005500">
    <property type="entry name" value="DUF309"/>
</dbReference>
<reference evidence="1 2" key="1">
    <citation type="submission" date="2019-02" db="EMBL/GenBank/DDBJ databases">
        <title>Deep-cultivation of Planctomycetes and their phenomic and genomic characterization uncovers novel biology.</title>
        <authorList>
            <person name="Wiegand S."/>
            <person name="Jogler M."/>
            <person name="Boedeker C."/>
            <person name="Pinto D."/>
            <person name="Vollmers J."/>
            <person name="Rivas-Marin E."/>
            <person name="Kohn T."/>
            <person name="Peeters S.H."/>
            <person name="Heuer A."/>
            <person name="Rast P."/>
            <person name="Oberbeckmann S."/>
            <person name="Bunk B."/>
            <person name="Jeske O."/>
            <person name="Meyerdierks A."/>
            <person name="Storesund J.E."/>
            <person name="Kallscheuer N."/>
            <person name="Luecker S."/>
            <person name="Lage O.M."/>
            <person name="Pohl T."/>
            <person name="Merkel B.J."/>
            <person name="Hornburger P."/>
            <person name="Mueller R.-W."/>
            <person name="Bruemmer F."/>
            <person name="Labrenz M."/>
            <person name="Spormann A.M."/>
            <person name="Op den Camp H."/>
            <person name="Overmann J."/>
            <person name="Amann R."/>
            <person name="Jetten M.S.M."/>
            <person name="Mascher T."/>
            <person name="Medema M.H."/>
            <person name="Devos D.P."/>
            <person name="Kaster A.-K."/>
            <person name="Ovreas L."/>
            <person name="Rohde M."/>
            <person name="Galperin M.Y."/>
            <person name="Jogler C."/>
        </authorList>
    </citation>
    <scope>NUCLEOTIDE SEQUENCE [LARGE SCALE GENOMIC DNA]</scope>
    <source>
        <strain evidence="1 2">I41</strain>
    </source>
</reference>
<evidence type="ECO:0000313" key="2">
    <source>
        <dbReference type="Proteomes" id="UP000317909"/>
    </source>
</evidence>
<evidence type="ECO:0000313" key="1">
    <source>
        <dbReference type="EMBL" id="QDT73758.1"/>
    </source>
</evidence>
<gene>
    <name evidence="1" type="ORF">I41_29490</name>
</gene>
<dbReference type="EMBL" id="CP036339">
    <property type="protein sequence ID" value="QDT73758.1"/>
    <property type="molecule type" value="Genomic_DNA"/>
</dbReference>
<dbReference type="InterPro" id="IPR023203">
    <property type="entry name" value="TTHA0068_sf"/>
</dbReference>
<dbReference type="OrthoDB" id="9799942at2"/>
<sequence length="175" mass="19796">MERPRYTDRPLPPYSYVPRHTPHPVSNPLGHMFGQHTARPAPLIPERWADSDEFRYGVDLFNHGFYWEAHEAWESLWLAAGRQGPTAIWLKALIKLAAALVKLREGSSIGALRHALRVQQLIVELRTSIPAESNRYCGLEIAAVAELTRQVIVVAERGPLPEHPLATLRQCLELN</sequence>
<accession>A0A517TZF5</accession>
<proteinExistence type="predicted"/>
<dbReference type="AlphaFoldDB" id="A0A517TZF5"/>
<name>A0A517TZF5_9BACT</name>